<protein>
    <submittedName>
        <fullName evidence="1">Uncharacterized protein</fullName>
    </submittedName>
</protein>
<accession>A0A2P2IV99</accession>
<dbReference type="EMBL" id="GGEC01004624">
    <property type="protein sequence ID" value="MBW85107.1"/>
    <property type="molecule type" value="Transcribed_RNA"/>
</dbReference>
<organism evidence="1">
    <name type="scientific">Rhizophora mucronata</name>
    <name type="common">Asiatic mangrove</name>
    <dbReference type="NCBI Taxonomy" id="61149"/>
    <lineage>
        <taxon>Eukaryota</taxon>
        <taxon>Viridiplantae</taxon>
        <taxon>Streptophyta</taxon>
        <taxon>Embryophyta</taxon>
        <taxon>Tracheophyta</taxon>
        <taxon>Spermatophyta</taxon>
        <taxon>Magnoliopsida</taxon>
        <taxon>eudicotyledons</taxon>
        <taxon>Gunneridae</taxon>
        <taxon>Pentapetalae</taxon>
        <taxon>rosids</taxon>
        <taxon>fabids</taxon>
        <taxon>Malpighiales</taxon>
        <taxon>Rhizophoraceae</taxon>
        <taxon>Rhizophora</taxon>
    </lineage>
</organism>
<sequence>MRMRIRIEK</sequence>
<evidence type="ECO:0000313" key="1">
    <source>
        <dbReference type="EMBL" id="MBW85107.1"/>
    </source>
</evidence>
<name>A0A2P2IV99_RHIMU</name>
<reference evidence="1" key="1">
    <citation type="submission" date="2018-02" db="EMBL/GenBank/DDBJ databases">
        <title>Rhizophora mucronata_Transcriptome.</title>
        <authorList>
            <person name="Meera S.P."/>
            <person name="Sreeshan A."/>
            <person name="Augustine A."/>
        </authorList>
    </citation>
    <scope>NUCLEOTIDE SEQUENCE</scope>
    <source>
        <tissue evidence="1">Leaf</tissue>
    </source>
</reference>
<proteinExistence type="predicted"/>